<gene>
    <name evidence="2" type="ORF">CFK37_01515</name>
</gene>
<dbReference type="InterPro" id="IPR043129">
    <property type="entry name" value="ATPase_NBD"/>
</dbReference>
<dbReference type="Gene3D" id="3.30.420.40">
    <property type="match status" value="2"/>
</dbReference>
<dbReference type="InterPro" id="IPR000600">
    <property type="entry name" value="ROK"/>
</dbReference>
<keyword evidence="3" id="KW-1185">Reference proteome</keyword>
<evidence type="ECO:0008006" key="4">
    <source>
        <dbReference type="Google" id="ProtNLM"/>
    </source>
</evidence>
<reference evidence="2 3" key="1">
    <citation type="submission" date="2017-07" db="EMBL/GenBank/DDBJ databases">
        <title>Virgibacillus sp. LM2416.</title>
        <authorList>
            <person name="Tak E.J."/>
            <person name="Bae J.-W."/>
        </authorList>
    </citation>
    <scope>NUCLEOTIDE SEQUENCE [LARGE SCALE GENOMIC DNA]</scope>
    <source>
        <strain evidence="2 3">LM2416</strain>
    </source>
</reference>
<evidence type="ECO:0000313" key="3">
    <source>
        <dbReference type="Proteomes" id="UP000198312"/>
    </source>
</evidence>
<dbReference type="AlphaFoldDB" id="A0A220TZ92"/>
<dbReference type="Pfam" id="PF00480">
    <property type="entry name" value="ROK"/>
    <property type="match status" value="1"/>
</dbReference>
<sequence length="291" mass="31991">MAEYLSIDIGGTYIKYAFMDKQGKLHGHSKVETKENIQQALLKQVESIVDEALSICTVSGVGISTAGIVDREKGEIIYAGPTIKNYKGTAIKQHLIDKFDLPVHVENDVNAALLGERWQGAAVNENDVFCMTLGTGIGGAYYQTSLMDGFNHRANSVGYLLYDEKTKTNYEARASTSALSKMIHNELGSDISTRDVFERAKRSDDACYSIIEIWSKEVAKGLAQIIILVDPKCIIIGGGISAQGDYLLDHIQKQIAQFLPSEFLKTEIKIAQLYNDAALYGAVYPFFVTGD</sequence>
<protein>
    <recommendedName>
        <fullName evidence="4">Sugar kinase</fullName>
    </recommendedName>
</protein>
<dbReference type="EMBL" id="CP022315">
    <property type="protein sequence ID" value="ASK60981.1"/>
    <property type="molecule type" value="Genomic_DNA"/>
</dbReference>
<evidence type="ECO:0000256" key="1">
    <source>
        <dbReference type="ARBA" id="ARBA00006479"/>
    </source>
</evidence>
<dbReference type="KEGG" id="vil:CFK37_01515"/>
<dbReference type="PANTHER" id="PTHR18964:SF165">
    <property type="entry name" value="BETA-GLUCOSIDE KINASE"/>
    <property type="match status" value="1"/>
</dbReference>
<evidence type="ECO:0000313" key="2">
    <source>
        <dbReference type="EMBL" id="ASK60981.1"/>
    </source>
</evidence>
<comment type="similarity">
    <text evidence="1">Belongs to the ROK (NagC/XylR) family.</text>
</comment>
<dbReference type="PANTHER" id="PTHR18964">
    <property type="entry name" value="ROK (REPRESSOR, ORF, KINASE) FAMILY"/>
    <property type="match status" value="1"/>
</dbReference>
<dbReference type="CDD" id="cd24068">
    <property type="entry name" value="ASKHA_NBD_ROK_FnNanK-like"/>
    <property type="match status" value="1"/>
</dbReference>
<accession>A0A220TZ92</accession>
<proteinExistence type="inferred from homology"/>
<dbReference type="Proteomes" id="UP000198312">
    <property type="component" value="Chromosome"/>
</dbReference>
<dbReference type="SUPFAM" id="SSF53067">
    <property type="entry name" value="Actin-like ATPase domain"/>
    <property type="match status" value="1"/>
</dbReference>
<dbReference type="OrthoDB" id="9795247at2"/>
<organism evidence="2 3">
    <name type="scientific">Virgibacillus phasianinus</name>
    <dbReference type="NCBI Taxonomy" id="2017483"/>
    <lineage>
        <taxon>Bacteria</taxon>
        <taxon>Bacillati</taxon>
        <taxon>Bacillota</taxon>
        <taxon>Bacilli</taxon>
        <taxon>Bacillales</taxon>
        <taxon>Bacillaceae</taxon>
        <taxon>Virgibacillus</taxon>
    </lineage>
</organism>
<name>A0A220TZ92_9BACI</name>
<dbReference type="RefSeq" id="WP_089060258.1">
    <property type="nucleotide sequence ID" value="NZ_CP022315.1"/>
</dbReference>